<feature type="modified residue" description="4-aspartylphosphate" evidence="4">
    <location>
        <position position="685"/>
    </location>
</feature>
<dbReference type="PANTHER" id="PTHR43065">
    <property type="entry name" value="SENSOR HISTIDINE KINASE"/>
    <property type="match status" value="1"/>
</dbReference>
<evidence type="ECO:0000259" key="9">
    <source>
        <dbReference type="PROSITE" id="PS50112"/>
    </source>
</evidence>
<dbReference type="InterPro" id="IPR036097">
    <property type="entry name" value="HisK_dim/P_sf"/>
</dbReference>
<dbReference type="PRINTS" id="PR00344">
    <property type="entry name" value="BCTRLSENSOR"/>
</dbReference>
<evidence type="ECO:0000256" key="6">
    <source>
        <dbReference type="SAM" id="Phobius"/>
    </source>
</evidence>
<dbReference type="InterPro" id="IPR013656">
    <property type="entry name" value="PAS_4"/>
</dbReference>
<dbReference type="InterPro" id="IPR036890">
    <property type="entry name" value="HATPase_C_sf"/>
</dbReference>
<proteinExistence type="predicted"/>
<feature type="domain" description="Histidine kinase" evidence="7">
    <location>
        <begin position="396"/>
        <end position="610"/>
    </location>
</feature>
<feature type="domain" description="Response regulatory" evidence="8">
    <location>
        <begin position="634"/>
        <end position="750"/>
    </location>
</feature>
<feature type="transmembrane region" description="Helical" evidence="6">
    <location>
        <begin position="12"/>
        <end position="30"/>
    </location>
</feature>
<dbReference type="RefSeq" id="WP_367887381.1">
    <property type="nucleotide sequence ID" value="NZ_CP130612.1"/>
</dbReference>
<dbReference type="InterPro" id="IPR011006">
    <property type="entry name" value="CheY-like_superfamily"/>
</dbReference>
<dbReference type="AlphaFoldDB" id="A0AA49Q804"/>
<dbReference type="InterPro" id="IPR003661">
    <property type="entry name" value="HisK_dim/P_dom"/>
</dbReference>
<sequence length="753" mass="82018">MLTQALDRWRRLATAAVVVIAILCTGAFLIERSTSRVVLQTGNVLWMATSAQEAVWTSEAAVRALYLNPQVDTVAARRRAARTDSARVLLRALRVALADDPLQRTRVDSILSGLDDWERVFVRPVLAGETMTRGLAFEGTQAFDRMAHPFENLVGDASQLRAELWRRQAALLWSAFVLILAALATAFVAVRRLTDGLVHKAEEAAERQRVVEEQAVELEHQTQVLEEQAGQLEEQTAALEEKVAERDSTLALLEETSRFLDSAIDSSPYGIAFYDRRMRFLRINKALALINGAPTEAHIGKTIDQMIPALAPTIRPILEQVLQTGSSASNVAIEGRTPAQPNATRRWVVTYYPIPGPQQSVVGVGCIVQDVTEQHQTEQQLRQAQKLEAVGRLAGGIAHDFNNVLTVIQSYAEVLSFELEERGEGREEVEAIRAAADRAAGLARQLLAFARRDVIIPRDVNVREVILGMQLILRRLVPPSVDLALELDEEPLVVRIDAGQLEQVVMNLAINAVDAMPDGGRLVVKTSAGPAGDDGRPTMTLEVADSGTGMSDEVRERLFEPFFTTKPAGRGTGLGLATSYAIVREAGGRIDVHSVPGDGSIFRVVLPQAEPSSDVKQRRSTPVRGIDVAGGTERILLAEDEPAIRSALSRILRAAGYDVLEASNGGEALRLADADSRPIHLLLSDVMMPGIGGKELVQRLAESRPDTRVVLMSGYTDDAALRADLGAARYAFLQKPFTAREVLLALRTALDAS</sequence>
<evidence type="ECO:0000256" key="4">
    <source>
        <dbReference type="PROSITE-ProRule" id="PRU00169"/>
    </source>
</evidence>
<dbReference type="InterPro" id="IPR004358">
    <property type="entry name" value="Sig_transdc_His_kin-like_C"/>
</dbReference>
<feature type="domain" description="PAC" evidence="10">
    <location>
        <begin position="331"/>
        <end position="383"/>
    </location>
</feature>
<keyword evidence="6" id="KW-0472">Membrane</keyword>
<dbReference type="KEGG" id="pspc:Strain318_000943"/>
<evidence type="ECO:0000259" key="8">
    <source>
        <dbReference type="PROSITE" id="PS50110"/>
    </source>
</evidence>
<dbReference type="Gene3D" id="3.30.450.20">
    <property type="entry name" value="PAS domain"/>
    <property type="match status" value="1"/>
</dbReference>
<dbReference type="Pfam" id="PF00512">
    <property type="entry name" value="HisKA"/>
    <property type="match status" value="1"/>
</dbReference>
<name>A0AA49Q804_9BACT</name>
<dbReference type="InterPro" id="IPR001789">
    <property type="entry name" value="Sig_transdc_resp-reg_receiver"/>
</dbReference>
<dbReference type="Pfam" id="PF00072">
    <property type="entry name" value="Response_reg"/>
    <property type="match status" value="1"/>
</dbReference>
<dbReference type="Gene3D" id="1.10.287.130">
    <property type="match status" value="1"/>
</dbReference>
<keyword evidence="6" id="KW-1133">Transmembrane helix</keyword>
<feature type="domain" description="PAS" evidence="9">
    <location>
        <begin position="256"/>
        <end position="325"/>
    </location>
</feature>
<dbReference type="Pfam" id="PF08448">
    <property type="entry name" value="PAS_4"/>
    <property type="match status" value="1"/>
</dbReference>
<dbReference type="SUPFAM" id="SSF47384">
    <property type="entry name" value="Homodimeric domain of signal transducing histidine kinase"/>
    <property type="match status" value="1"/>
</dbReference>
<evidence type="ECO:0000256" key="2">
    <source>
        <dbReference type="ARBA" id="ARBA00012438"/>
    </source>
</evidence>
<protein>
    <recommendedName>
        <fullName evidence="2">histidine kinase</fullName>
        <ecNumber evidence="2">2.7.13.3</ecNumber>
    </recommendedName>
</protein>
<evidence type="ECO:0000259" key="10">
    <source>
        <dbReference type="PROSITE" id="PS50113"/>
    </source>
</evidence>
<accession>A0AA49Q4Y3</accession>
<evidence type="ECO:0000256" key="3">
    <source>
        <dbReference type="ARBA" id="ARBA00022553"/>
    </source>
</evidence>
<evidence type="ECO:0000256" key="5">
    <source>
        <dbReference type="SAM" id="Coils"/>
    </source>
</evidence>
<dbReference type="GO" id="GO:0000155">
    <property type="term" value="F:phosphorelay sensor kinase activity"/>
    <property type="evidence" value="ECO:0007669"/>
    <property type="project" value="InterPro"/>
</dbReference>
<dbReference type="SMART" id="SM00448">
    <property type="entry name" value="REC"/>
    <property type="match status" value="1"/>
</dbReference>
<dbReference type="InterPro" id="IPR000700">
    <property type="entry name" value="PAS-assoc_C"/>
</dbReference>
<dbReference type="PANTHER" id="PTHR43065:SF42">
    <property type="entry name" value="TWO-COMPONENT SENSOR PPRA"/>
    <property type="match status" value="1"/>
</dbReference>
<dbReference type="PROSITE" id="PS50109">
    <property type="entry name" value="HIS_KIN"/>
    <property type="match status" value="1"/>
</dbReference>
<gene>
    <name evidence="11" type="ORF">Strain138_000943</name>
    <name evidence="12" type="ORF">Strain318_000943</name>
</gene>
<dbReference type="PROSITE" id="PS50110">
    <property type="entry name" value="RESPONSE_REGULATORY"/>
    <property type="match status" value="1"/>
</dbReference>
<dbReference type="Pfam" id="PF02518">
    <property type="entry name" value="HATPase_c"/>
    <property type="match status" value="1"/>
</dbReference>
<dbReference type="EMBL" id="CP130613">
    <property type="protein sequence ID" value="WKW14595.1"/>
    <property type="molecule type" value="Genomic_DNA"/>
</dbReference>
<dbReference type="Gene3D" id="3.30.565.10">
    <property type="entry name" value="Histidine kinase-like ATPase, C-terminal domain"/>
    <property type="match status" value="1"/>
</dbReference>
<dbReference type="InterPro" id="IPR000014">
    <property type="entry name" value="PAS"/>
</dbReference>
<dbReference type="SMART" id="SM00387">
    <property type="entry name" value="HATPase_c"/>
    <property type="match status" value="1"/>
</dbReference>
<dbReference type="SUPFAM" id="SSF55874">
    <property type="entry name" value="ATPase domain of HSP90 chaperone/DNA topoisomerase II/histidine kinase"/>
    <property type="match status" value="1"/>
</dbReference>
<dbReference type="InterPro" id="IPR003594">
    <property type="entry name" value="HATPase_dom"/>
</dbReference>
<reference evidence="12" key="1">
    <citation type="submission" date="2023-07" db="EMBL/GenBank/DDBJ databases">
        <authorList>
            <person name="Haufschild T."/>
            <person name="Kallscheuer N."/>
            <person name="Hammer J."/>
            <person name="Kohn T."/>
            <person name="Kabuu M."/>
            <person name="Jogler M."/>
            <person name="Wohfarth N."/>
            <person name="Heuer A."/>
            <person name="Rohde M."/>
            <person name="van Teeseling M.C.F."/>
            <person name="Jogler C."/>
        </authorList>
    </citation>
    <scope>NUCLEOTIDE SEQUENCE</scope>
    <source>
        <strain evidence="11">Strain 138</strain>
        <strain evidence="12">Strain 318</strain>
    </source>
</reference>
<evidence type="ECO:0000256" key="1">
    <source>
        <dbReference type="ARBA" id="ARBA00000085"/>
    </source>
</evidence>
<dbReference type="PROSITE" id="PS50113">
    <property type="entry name" value="PAC"/>
    <property type="match status" value="1"/>
</dbReference>
<evidence type="ECO:0000313" key="12">
    <source>
        <dbReference type="EMBL" id="WKW14595.1"/>
    </source>
</evidence>
<dbReference type="SMART" id="SM00388">
    <property type="entry name" value="HisKA"/>
    <property type="match status" value="1"/>
</dbReference>
<keyword evidence="3 4" id="KW-0597">Phosphoprotein</keyword>
<dbReference type="InterPro" id="IPR005467">
    <property type="entry name" value="His_kinase_dom"/>
</dbReference>
<comment type="catalytic activity">
    <reaction evidence="1">
        <text>ATP + protein L-histidine = ADP + protein N-phospho-L-histidine.</text>
        <dbReference type="EC" id="2.7.13.3"/>
    </reaction>
</comment>
<dbReference type="PROSITE" id="PS50112">
    <property type="entry name" value="PAS"/>
    <property type="match status" value="1"/>
</dbReference>
<feature type="coiled-coil region" evidence="5">
    <location>
        <begin position="201"/>
        <end position="245"/>
    </location>
</feature>
<dbReference type="Gene3D" id="3.40.50.2300">
    <property type="match status" value="1"/>
</dbReference>
<evidence type="ECO:0000313" key="11">
    <source>
        <dbReference type="EMBL" id="WKW11685.1"/>
    </source>
</evidence>
<dbReference type="SUPFAM" id="SSF52172">
    <property type="entry name" value="CheY-like"/>
    <property type="match status" value="1"/>
</dbReference>
<dbReference type="EMBL" id="CP130612">
    <property type="protein sequence ID" value="WKW11685.1"/>
    <property type="molecule type" value="Genomic_DNA"/>
</dbReference>
<organism evidence="12 13">
    <name type="scientific">Pseudogemmatithrix spongiicola</name>
    <dbReference type="NCBI Taxonomy" id="3062599"/>
    <lineage>
        <taxon>Bacteria</taxon>
        <taxon>Pseudomonadati</taxon>
        <taxon>Gemmatimonadota</taxon>
        <taxon>Gemmatimonadia</taxon>
        <taxon>Gemmatimonadales</taxon>
        <taxon>Gemmatimonadaceae</taxon>
        <taxon>Pseudogemmatithrix</taxon>
    </lineage>
</organism>
<dbReference type="NCBIfam" id="TIGR00229">
    <property type="entry name" value="sensory_box"/>
    <property type="match status" value="1"/>
</dbReference>
<feature type="transmembrane region" description="Helical" evidence="6">
    <location>
        <begin position="170"/>
        <end position="190"/>
    </location>
</feature>
<dbReference type="InterPro" id="IPR035965">
    <property type="entry name" value="PAS-like_dom_sf"/>
</dbReference>
<evidence type="ECO:0000313" key="13">
    <source>
        <dbReference type="Proteomes" id="UP001229955"/>
    </source>
</evidence>
<dbReference type="SUPFAM" id="SSF55785">
    <property type="entry name" value="PYP-like sensor domain (PAS domain)"/>
    <property type="match status" value="1"/>
</dbReference>
<dbReference type="EC" id="2.7.13.3" evidence="2"/>
<keyword evidence="6" id="KW-0812">Transmembrane</keyword>
<keyword evidence="5" id="KW-0175">Coiled coil</keyword>
<evidence type="ECO:0000259" key="7">
    <source>
        <dbReference type="PROSITE" id="PS50109"/>
    </source>
</evidence>
<accession>A0AA49Q804</accession>
<dbReference type="Proteomes" id="UP001229955">
    <property type="component" value="Chromosome"/>
</dbReference>
<keyword evidence="13" id="KW-1185">Reference proteome</keyword>